<evidence type="ECO:0000256" key="1">
    <source>
        <dbReference type="SAM" id="Phobius"/>
    </source>
</evidence>
<dbReference type="SUPFAM" id="SSF52266">
    <property type="entry name" value="SGNH hydrolase"/>
    <property type="match status" value="1"/>
</dbReference>
<dbReference type="KEGG" id="vgu:HYG85_03780"/>
<keyword evidence="1" id="KW-0812">Transmembrane</keyword>
<accession>A0A8J8M8H3</accession>
<evidence type="ECO:0000313" key="3">
    <source>
        <dbReference type="Proteomes" id="UP000677305"/>
    </source>
</evidence>
<sequence length="315" mass="36624">MKRLKIILTVSSCFLITAIIYMYICLIVSPKSIHDSGGTKYYRGMGFLAEPENSIDVMVYGNSDVYAGFVPAKLYDEFGYTSYASGTVLQTIGDINNLLKKTLRTQAPKVAILEVDCLYEKRNKALDDSNFLLAPFVFHVRWKELKFRDFYTIPNRSKKYDITKGFVHSDEINKYDAGDYMGNKNQKPHPIPRRNLKHLKNFIKICRTNNIKILFLELPSASSWNYAKHNYMNYLSKDLNIPFIDLNVKDSNFNIDFAKDFRDKGDHMNVFGAEKATTYVGRYLKEKYSSILSDRRNVKEYAHWQEVVDHFKKVL</sequence>
<dbReference type="AlphaFoldDB" id="A0A8J8M8H3"/>
<dbReference type="RefSeq" id="WP_212692349.1">
    <property type="nucleotide sequence ID" value="NZ_CP058561.1"/>
</dbReference>
<keyword evidence="3" id="KW-1185">Reference proteome</keyword>
<keyword evidence="1" id="KW-1133">Transmembrane helix</keyword>
<name>A0A8J8M8H3_9FIRM</name>
<dbReference type="Proteomes" id="UP000677305">
    <property type="component" value="Chromosome"/>
</dbReference>
<reference evidence="2 3" key="1">
    <citation type="submission" date="2020-07" db="EMBL/GenBank/DDBJ databases">
        <title>Vallitalea guaymasensis genome.</title>
        <authorList>
            <person name="Postec A."/>
        </authorList>
    </citation>
    <scope>NUCLEOTIDE SEQUENCE [LARGE SCALE GENOMIC DNA]</scope>
    <source>
        <strain evidence="2 3">Ra1766G1</strain>
    </source>
</reference>
<organism evidence="2 3">
    <name type="scientific">Vallitalea guaymasensis</name>
    <dbReference type="NCBI Taxonomy" id="1185412"/>
    <lineage>
        <taxon>Bacteria</taxon>
        <taxon>Bacillati</taxon>
        <taxon>Bacillota</taxon>
        <taxon>Clostridia</taxon>
        <taxon>Lachnospirales</taxon>
        <taxon>Vallitaleaceae</taxon>
        <taxon>Vallitalea</taxon>
    </lineage>
</organism>
<keyword evidence="1" id="KW-0472">Membrane</keyword>
<gene>
    <name evidence="2" type="ORF">HYG85_03780</name>
</gene>
<protein>
    <recommendedName>
        <fullName evidence="4">SGNH/GDSL hydrolase family protein</fullName>
    </recommendedName>
</protein>
<evidence type="ECO:0008006" key="4">
    <source>
        <dbReference type="Google" id="ProtNLM"/>
    </source>
</evidence>
<dbReference type="EMBL" id="CP058561">
    <property type="protein sequence ID" value="QUH28080.1"/>
    <property type="molecule type" value="Genomic_DNA"/>
</dbReference>
<feature type="transmembrane region" description="Helical" evidence="1">
    <location>
        <begin position="7"/>
        <end position="24"/>
    </location>
</feature>
<evidence type="ECO:0000313" key="2">
    <source>
        <dbReference type="EMBL" id="QUH28080.1"/>
    </source>
</evidence>
<proteinExistence type="predicted"/>